<gene>
    <name evidence="1" type="ORF">T630_2433</name>
</gene>
<evidence type="ECO:0000313" key="2">
    <source>
        <dbReference type="Proteomes" id="UP000036122"/>
    </source>
</evidence>
<proteinExistence type="predicted"/>
<name>A0A0J1AA01_ACIBA</name>
<dbReference type="PATRIC" id="fig|1409923.3.peg.592"/>
<comment type="caution">
    <text evidence="1">The sequence shown here is derived from an EMBL/GenBank/DDBJ whole genome shotgun (WGS) entry which is preliminary data.</text>
</comment>
<sequence>MKNISSTFPSISNKTNSKNASFQLQETAHSVRLLAVLSLKTQYLMI</sequence>
<organism evidence="1 2">
    <name type="scientific">Acinetobacter baumannii MRSN 3527</name>
    <dbReference type="NCBI Taxonomy" id="1409923"/>
    <lineage>
        <taxon>Bacteria</taxon>
        <taxon>Pseudomonadati</taxon>
        <taxon>Pseudomonadota</taxon>
        <taxon>Gammaproteobacteria</taxon>
        <taxon>Moraxellales</taxon>
        <taxon>Moraxellaceae</taxon>
        <taxon>Acinetobacter</taxon>
        <taxon>Acinetobacter calcoaceticus/baumannii complex</taxon>
    </lineage>
</organism>
<protein>
    <submittedName>
        <fullName evidence="1">Uncharacterized protein</fullName>
    </submittedName>
</protein>
<dbReference type="EMBL" id="JPHZ01000007">
    <property type="protein sequence ID" value="KLT91304.1"/>
    <property type="molecule type" value="Genomic_DNA"/>
</dbReference>
<evidence type="ECO:0000313" key="1">
    <source>
        <dbReference type="EMBL" id="KLT91304.1"/>
    </source>
</evidence>
<reference evidence="1 2" key="1">
    <citation type="submission" date="2014-07" db="EMBL/GenBank/DDBJ databases">
        <authorList>
            <person name="Harkins D.M."/>
            <person name="Lesho E."/>
            <person name="Waterman P.E."/>
            <person name="Chan A."/>
            <person name="Fouts D.E."/>
        </authorList>
    </citation>
    <scope>NUCLEOTIDE SEQUENCE [LARGE SCALE GENOMIC DNA]</scope>
    <source>
        <strain evidence="1 2">MRSN 3527</strain>
    </source>
</reference>
<dbReference type="AlphaFoldDB" id="A0A0J1AA01"/>
<accession>A0A0J1AA01</accession>
<dbReference type="Proteomes" id="UP000036122">
    <property type="component" value="Unassembled WGS sequence"/>
</dbReference>